<evidence type="ECO:0000256" key="1">
    <source>
        <dbReference type="SAM" id="SignalP"/>
    </source>
</evidence>
<keyword evidence="3" id="KW-1185">Reference proteome</keyword>
<gene>
    <name evidence="2" type="ORF">LPB303_05405</name>
</gene>
<evidence type="ECO:0000313" key="3">
    <source>
        <dbReference type="Proteomes" id="UP000076923"/>
    </source>
</evidence>
<evidence type="ECO:0008006" key="4">
    <source>
        <dbReference type="Google" id="ProtNLM"/>
    </source>
</evidence>
<dbReference type="AlphaFoldDB" id="A0A176TD19"/>
<comment type="caution">
    <text evidence="2">The sequence shown here is derived from an EMBL/GenBank/DDBJ whole genome shotgun (WGS) entry which is preliminary data.</text>
</comment>
<dbReference type="OrthoDB" id="1198072at2"/>
<protein>
    <recommendedName>
        <fullName evidence="4">DUF3078 domain-containing protein</fullName>
    </recommendedName>
</protein>
<dbReference type="Pfam" id="PF11276">
    <property type="entry name" value="DUF3078"/>
    <property type="match status" value="1"/>
</dbReference>
<feature type="signal peptide" evidence="1">
    <location>
        <begin position="1"/>
        <end position="19"/>
    </location>
</feature>
<dbReference type="STRING" id="1333662.LPB303_05405"/>
<organism evidence="2 3">
    <name type="scientific">Polaribacter atrinae</name>
    <dbReference type="NCBI Taxonomy" id="1333662"/>
    <lineage>
        <taxon>Bacteria</taxon>
        <taxon>Pseudomonadati</taxon>
        <taxon>Bacteroidota</taxon>
        <taxon>Flavobacteriia</taxon>
        <taxon>Flavobacteriales</taxon>
        <taxon>Flavobacteriaceae</taxon>
    </lineage>
</organism>
<accession>A0A176TD19</accession>
<feature type="chain" id="PRO_5008049836" description="DUF3078 domain-containing protein" evidence="1">
    <location>
        <begin position="20"/>
        <end position="309"/>
    </location>
</feature>
<dbReference type="EMBL" id="LVWE01000010">
    <property type="protein sequence ID" value="OAD45724.1"/>
    <property type="molecule type" value="Genomic_DNA"/>
</dbReference>
<dbReference type="Proteomes" id="UP000076923">
    <property type="component" value="Unassembled WGS sequence"/>
</dbReference>
<name>A0A176TD19_9FLAO</name>
<dbReference type="InterPro" id="IPR021428">
    <property type="entry name" value="DUF3078"/>
</dbReference>
<dbReference type="RefSeq" id="WP_068448684.1">
    <property type="nucleotide sequence ID" value="NZ_CP150660.1"/>
</dbReference>
<evidence type="ECO:0000313" key="2">
    <source>
        <dbReference type="EMBL" id="OAD45724.1"/>
    </source>
</evidence>
<sequence>MKKLSILFLLVLTAVSINGQTAEELKKEQAPKKAQIAKLQGEVKALQAKIDALPGWRKGAFGTIGGSFSGFNNWYSRSAPTATAGNIGVTVNGFANLIKEDFFWRNSAAVNLGWVKLDEEGVSGDEDFEATTDVFTISSLYGKRLNKKWALSGLAEYRTTIIDNFNDPGYLDLGIGATWTPTNNLVVVIHPGNYNFVFSSGDTVFESFLGAKVVADYTQKYGKLSVKSNLSMFQSYDTSDLSNWTFTNSFGYTIWKGIGVGFELGLRKNKQEALNDLQTRESNPNPTAGFDDVDNKLQSYYLLGLSYAF</sequence>
<proteinExistence type="predicted"/>
<reference evidence="2 3" key="1">
    <citation type="submission" date="2016-02" db="EMBL/GenBank/DDBJ databases">
        <title>Draft genome sequence of Polaribacter atrinae KACC17473.</title>
        <authorList>
            <person name="Shin S.-K."/>
            <person name="Yi H."/>
        </authorList>
    </citation>
    <scope>NUCLEOTIDE SEQUENCE [LARGE SCALE GENOMIC DNA]</scope>
    <source>
        <strain evidence="2 3">KACC 17473</strain>
    </source>
</reference>
<keyword evidence="1" id="KW-0732">Signal</keyword>